<comment type="pathway">
    <text evidence="3 11">Protein modification; protein ubiquitination.</text>
</comment>
<keyword evidence="14" id="KW-1185">Reference proteome</keyword>
<keyword evidence="8 11" id="KW-0862">Zinc</keyword>
<keyword evidence="4 11" id="KW-0808">Transferase</keyword>
<accession>A0A151SF83</accession>
<organism evidence="13 14">
    <name type="scientific">Cajanus cajan</name>
    <name type="common">Pigeon pea</name>
    <name type="synonym">Cajanus indicus</name>
    <dbReference type="NCBI Taxonomy" id="3821"/>
    <lineage>
        <taxon>Eukaryota</taxon>
        <taxon>Viridiplantae</taxon>
        <taxon>Streptophyta</taxon>
        <taxon>Embryophyta</taxon>
        <taxon>Tracheophyta</taxon>
        <taxon>Spermatophyta</taxon>
        <taxon>Magnoliopsida</taxon>
        <taxon>eudicotyledons</taxon>
        <taxon>Gunneridae</taxon>
        <taxon>Pentapetalae</taxon>
        <taxon>rosids</taxon>
        <taxon>fabids</taxon>
        <taxon>Fabales</taxon>
        <taxon>Fabaceae</taxon>
        <taxon>Papilionoideae</taxon>
        <taxon>50 kb inversion clade</taxon>
        <taxon>NPAAA clade</taxon>
        <taxon>indigoferoid/millettioid clade</taxon>
        <taxon>Phaseoleae</taxon>
        <taxon>Cajanus</taxon>
    </lineage>
</organism>
<dbReference type="Pfam" id="PF13445">
    <property type="entry name" value="zf-RING_UBOX"/>
    <property type="match status" value="1"/>
</dbReference>
<sequence length="209" mass="23328">MASDQYLEEDVPQLDSFEDKSSLETWKCASDDTADSAARNASTGFDCNICLECVQDPVVTLCGHLYCWACIYKWLNFHGVSSENEEKQQCPVCKSEISESSLVPLYGRGQTAVPSTKSKGHQVGIVIPRRPLGGSPINAFDTSYGVFGEMIYARVFGNQMTNIYTYPNSYDGSGRTNPRINRHIMQVDRSLSRICFFLLCCIVLCLLLF</sequence>
<keyword evidence="5 11" id="KW-0479">Metal-binding</keyword>
<evidence type="ECO:0000313" key="13">
    <source>
        <dbReference type="EMBL" id="KYP53398.1"/>
    </source>
</evidence>
<dbReference type="PANTHER" id="PTHR12313">
    <property type="entry name" value="E3 UBIQUITIN-PROTEIN LIGASE RNF5-RELATED"/>
    <property type="match status" value="1"/>
</dbReference>
<dbReference type="AlphaFoldDB" id="A0A151SF83"/>
<evidence type="ECO:0000256" key="8">
    <source>
        <dbReference type="ARBA" id="ARBA00022833"/>
    </source>
</evidence>
<evidence type="ECO:0000256" key="3">
    <source>
        <dbReference type="ARBA" id="ARBA00004906"/>
    </source>
</evidence>
<evidence type="ECO:0000256" key="4">
    <source>
        <dbReference type="ARBA" id="ARBA00022679"/>
    </source>
</evidence>
<dbReference type="SMART" id="SM00184">
    <property type="entry name" value="RING"/>
    <property type="match status" value="1"/>
</dbReference>
<dbReference type="Gene3D" id="3.30.40.10">
    <property type="entry name" value="Zinc/RING finger domain, C3HC4 (zinc finger)"/>
    <property type="match status" value="1"/>
</dbReference>
<feature type="domain" description="RING-type" evidence="12">
    <location>
        <begin position="47"/>
        <end position="94"/>
    </location>
</feature>
<dbReference type="InterPro" id="IPR017907">
    <property type="entry name" value="Znf_RING_CS"/>
</dbReference>
<dbReference type="GO" id="GO:0006511">
    <property type="term" value="P:ubiquitin-dependent protein catabolic process"/>
    <property type="evidence" value="ECO:0007669"/>
    <property type="project" value="UniProtKB-UniRule"/>
</dbReference>
<evidence type="ECO:0000256" key="7">
    <source>
        <dbReference type="ARBA" id="ARBA00022786"/>
    </source>
</evidence>
<keyword evidence="9 11" id="KW-0472">Membrane</keyword>
<evidence type="ECO:0000256" key="5">
    <source>
        <dbReference type="ARBA" id="ARBA00022723"/>
    </source>
</evidence>
<dbReference type="InterPro" id="IPR001841">
    <property type="entry name" value="Znf_RING"/>
</dbReference>
<evidence type="ECO:0000256" key="2">
    <source>
        <dbReference type="ARBA" id="ARBA00004308"/>
    </source>
</evidence>
<reference evidence="13" key="1">
    <citation type="journal article" date="2012" name="Nat. Biotechnol.">
        <title>Draft genome sequence of pigeonpea (Cajanus cajan), an orphan legume crop of resource-poor farmers.</title>
        <authorList>
            <person name="Varshney R.K."/>
            <person name="Chen W."/>
            <person name="Li Y."/>
            <person name="Bharti A.K."/>
            <person name="Saxena R.K."/>
            <person name="Schlueter J.A."/>
            <person name="Donoghue M.T."/>
            <person name="Azam S."/>
            <person name="Fan G."/>
            <person name="Whaley A.M."/>
            <person name="Farmer A.D."/>
            <person name="Sheridan J."/>
            <person name="Iwata A."/>
            <person name="Tuteja R."/>
            <person name="Penmetsa R.V."/>
            <person name="Wu W."/>
            <person name="Upadhyaya H.D."/>
            <person name="Yang S.P."/>
            <person name="Shah T."/>
            <person name="Saxena K.B."/>
            <person name="Michael T."/>
            <person name="McCombie W.R."/>
            <person name="Yang B."/>
            <person name="Zhang G."/>
            <person name="Yang H."/>
            <person name="Wang J."/>
            <person name="Spillane C."/>
            <person name="Cook D.R."/>
            <person name="May G.D."/>
            <person name="Xu X."/>
            <person name="Jackson S.A."/>
        </authorList>
    </citation>
    <scope>NUCLEOTIDE SEQUENCE [LARGE SCALE GENOMIC DNA]</scope>
</reference>
<keyword evidence="11" id="KW-1133">Transmembrane helix</keyword>
<keyword evidence="11" id="KW-0256">Endoplasmic reticulum</keyword>
<feature type="transmembrane region" description="Helical" evidence="11">
    <location>
        <begin position="190"/>
        <end position="208"/>
    </location>
</feature>
<evidence type="ECO:0000256" key="11">
    <source>
        <dbReference type="RuleBase" id="RU369090"/>
    </source>
</evidence>
<keyword evidence="11" id="KW-0812">Transmembrane</keyword>
<dbReference type="InterPro" id="IPR045103">
    <property type="entry name" value="RNF5/RNF185-like"/>
</dbReference>
<dbReference type="STRING" id="3821.A0A151SF83"/>
<keyword evidence="7 11" id="KW-0833">Ubl conjugation pathway</keyword>
<evidence type="ECO:0000259" key="12">
    <source>
        <dbReference type="PROSITE" id="PS50089"/>
    </source>
</evidence>
<dbReference type="OMA" id="RMRRQVM"/>
<comment type="subcellular location">
    <subcellularLocation>
        <location evidence="2">Endomembrane system</location>
    </subcellularLocation>
    <subcellularLocation>
        <location evidence="11">Endoplasmic reticulum membrane</location>
        <topology evidence="11">Single-pass type IV membrane protein</topology>
    </subcellularLocation>
</comment>
<comment type="function">
    <text evidence="11">E3 ubiquitin-protein ligase.</text>
</comment>
<dbReference type="Proteomes" id="UP000075243">
    <property type="component" value="Unassembled WGS sequence"/>
</dbReference>
<dbReference type="PROSITE" id="PS50089">
    <property type="entry name" value="ZF_RING_2"/>
    <property type="match status" value="1"/>
</dbReference>
<evidence type="ECO:0000256" key="1">
    <source>
        <dbReference type="ARBA" id="ARBA00000900"/>
    </source>
</evidence>
<dbReference type="GO" id="GO:0008270">
    <property type="term" value="F:zinc ion binding"/>
    <property type="evidence" value="ECO:0007669"/>
    <property type="project" value="UniProtKB-KW"/>
</dbReference>
<evidence type="ECO:0000256" key="6">
    <source>
        <dbReference type="ARBA" id="ARBA00022771"/>
    </source>
</evidence>
<evidence type="ECO:0000256" key="9">
    <source>
        <dbReference type="ARBA" id="ARBA00023136"/>
    </source>
</evidence>
<protein>
    <recommendedName>
        <fullName evidence="11">E3 ubiquitin-protein ligase RMA</fullName>
        <ecNumber evidence="11">2.3.2.27</ecNumber>
    </recommendedName>
    <alternativeName>
        <fullName evidence="11">Protein RING membrane-anchor</fullName>
    </alternativeName>
    <alternativeName>
        <fullName evidence="11">RING-type E3 ubiquitin transferase RMA</fullName>
    </alternativeName>
</protein>
<dbReference type="SUPFAM" id="SSF57850">
    <property type="entry name" value="RING/U-box"/>
    <property type="match status" value="1"/>
</dbReference>
<name>A0A151SF83_CAJCA</name>
<comment type="catalytic activity">
    <reaction evidence="1 11">
        <text>S-ubiquitinyl-[E2 ubiquitin-conjugating enzyme]-L-cysteine + [acceptor protein]-L-lysine = [E2 ubiquitin-conjugating enzyme]-L-cysteine + N(6)-ubiquitinyl-[acceptor protein]-L-lysine.</text>
        <dbReference type="EC" id="2.3.2.27"/>
    </reaction>
</comment>
<dbReference type="GO" id="GO:0061630">
    <property type="term" value="F:ubiquitin protein ligase activity"/>
    <property type="evidence" value="ECO:0007669"/>
    <property type="project" value="UniProtKB-UniRule"/>
</dbReference>
<evidence type="ECO:0000256" key="10">
    <source>
        <dbReference type="PROSITE-ProRule" id="PRU00175"/>
    </source>
</evidence>
<dbReference type="Gramene" id="C.cajan_23977.t">
    <property type="protein sequence ID" value="C.cajan_23977.t"/>
    <property type="gene ID" value="C.cajan_23977"/>
</dbReference>
<dbReference type="InterPro" id="IPR027370">
    <property type="entry name" value="Znf-RING_euk"/>
</dbReference>
<dbReference type="EMBL" id="KQ483414">
    <property type="protein sequence ID" value="KYP53398.1"/>
    <property type="molecule type" value="Genomic_DNA"/>
</dbReference>
<dbReference type="GO" id="GO:0016567">
    <property type="term" value="P:protein ubiquitination"/>
    <property type="evidence" value="ECO:0007669"/>
    <property type="project" value="UniProtKB-UniPathway"/>
</dbReference>
<evidence type="ECO:0000313" key="14">
    <source>
        <dbReference type="Proteomes" id="UP000075243"/>
    </source>
</evidence>
<gene>
    <name evidence="13" type="ORF">KK1_024779</name>
</gene>
<dbReference type="GO" id="GO:0005789">
    <property type="term" value="C:endoplasmic reticulum membrane"/>
    <property type="evidence" value="ECO:0007669"/>
    <property type="project" value="UniProtKB-SubCell"/>
</dbReference>
<dbReference type="PROSITE" id="PS00518">
    <property type="entry name" value="ZF_RING_1"/>
    <property type="match status" value="1"/>
</dbReference>
<comment type="domain">
    <text evidence="11">The RING-type zinc finger domain is responsible for E3 ligase activity.</text>
</comment>
<dbReference type="UniPathway" id="UPA00143"/>
<keyword evidence="6 10" id="KW-0863">Zinc-finger</keyword>
<dbReference type="EC" id="2.3.2.27" evidence="11"/>
<proteinExistence type="predicted"/>
<dbReference type="InterPro" id="IPR013083">
    <property type="entry name" value="Znf_RING/FYVE/PHD"/>
</dbReference>